<evidence type="ECO:0000259" key="9">
    <source>
        <dbReference type="PROSITE" id="PS50110"/>
    </source>
</evidence>
<evidence type="ECO:0000256" key="4">
    <source>
        <dbReference type="ARBA" id="ARBA00023012"/>
    </source>
</evidence>
<dbReference type="Pfam" id="PF25601">
    <property type="entry name" value="AAA_lid_14"/>
    <property type="match status" value="1"/>
</dbReference>
<protein>
    <recommendedName>
        <fullName evidence="12">DNA-binding response regulator</fullName>
    </recommendedName>
</protein>
<gene>
    <name evidence="10" type="ORF">BTA35_0212585</name>
</gene>
<name>A0A1T1HA06_OCELI</name>
<dbReference type="InterPro" id="IPR009057">
    <property type="entry name" value="Homeodomain-like_sf"/>
</dbReference>
<dbReference type="SMART" id="SM00448">
    <property type="entry name" value="REC"/>
    <property type="match status" value="1"/>
</dbReference>
<dbReference type="CDD" id="cd17549">
    <property type="entry name" value="REC_DctD-like"/>
    <property type="match status" value="1"/>
</dbReference>
<dbReference type="InterPro" id="IPR058031">
    <property type="entry name" value="AAA_lid_NorR"/>
</dbReference>
<keyword evidence="6" id="KW-0804">Transcription</keyword>
<dbReference type="PROSITE" id="PS00675">
    <property type="entry name" value="SIGMA54_INTERACT_1"/>
    <property type="match status" value="1"/>
</dbReference>
<dbReference type="EMBL" id="MTSD02000005">
    <property type="protein sequence ID" value="OOV86701.1"/>
    <property type="molecule type" value="Genomic_DNA"/>
</dbReference>
<dbReference type="Gene3D" id="1.10.10.60">
    <property type="entry name" value="Homeodomain-like"/>
    <property type="match status" value="1"/>
</dbReference>
<keyword evidence="11" id="KW-1185">Reference proteome</keyword>
<dbReference type="GO" id="GO:0000160">
    <property type="term" value="P:phosphorelay signal transduction system"/>
    <property type="evidence" value="ECO:0007669"/>
    <property type="project" value="UniProtKB-KW"/>
</dbReference>
<evidence type="ECO:0000313" key="10">
    <source>
        <dbReference type="EMBL" id="OOV86701.1"/>
    </source>
</evidence>
<dbReference type="PANTHER" id="PTHR32071">
    <property type="entry name" value="TRANSCRIPTIONAL REGULATORY PROTEIN"/>
    <property type="match status" value="1"/>
</dbReference>
<dbReference type="GO" id="GO:0006355">
    <property type="term" value="P:regulation of DNA-templated transcription"/>
    <property type="evidence" value="ECO:0007669"/>
    <property type="project" value="InterPro"/>
</dbReference>
<feature type="domain" description="Sigma-54 factor interaction" evidence="8">
    <location>
        <begin position="156"/>
        <end position="385"/>
    </location>
</feature>
<evidence type="ECO:0000256" key="5">
    <source>
        <dbReference type="ARBA" id="ARBA00023015"/>
    </source>
</evidence>
<dbReference type="Gene3D" id="3.40.50.2300">
    <property type="match status" value="1"/>
</dbReference>
<evidence type="ECO:0000256" key="1">
    <source>
        <dbReference type="ARBA" id="ARBA00022553"/>
    </source>
</evidence>
<dbReference type="Pfam" id="PF00072">
    <property type="entry name" value="Response_reg"/>
    <property type="match status" value="1"/>
</dbReference>
<dbReference type="Proteomes" id="UP000190064">
    <property type="component" value="Unassembled WGS sequence"/>
</dbReference>
<keyword evidence="4" id="KW-0902">Two-component regulatory system</keyword>
<dbReference type="FunFam" id="3.40.50.300:FF:000006">
    <property type="entry name" value="DNA-binding transcriptional regulator NtrC"/>
    <property type="match status" value="1"/>
</dbReference>
<dbReference type="InterPro" id="IPR011006">
    <property type="entry name" value="CheY-like_superfamily"/>
</dbReference>
<dbReference type="PROSITE" id="PS50110">
    <property type="entry name" value="RESPONSE_REGULATORY"/>
    <property type="match status" value="1"/>
</dbReference>
<dbReference type="SUPFAM" id="SSF52540">
    <property type="entry name" value="P-loop containing nucleoside triphosphate hydrolases"/>
    <property type="match status" value="1"/>
</dbReference>
<evidence type="ECO:0000313" key="11">
    <source>
        <dbReference type="Proteomes" id="UP000190064"/>
    </source>
</evidence>
<dbReference type="Gene3D" id="3.40.50.300">
    <property type="entry name" value="P-loop containing nucleotide triphosphate hydrolases"/>
    <property type="match status" value="1"/>
</dbReference>
<dbReference type="InterPro" id="IPR002078">
    <property type="entry name" value="Sigma_54_int"/>
</dbReference>
<evidence type="ECO:0000256" key="3">
    <source>
        <dbReference type="ARBA" id="ARBA00022840"/>
    </source>
</evidence>
<evidence type="ECO:0008006" key="12">
    <source>
        <dbReference type="Google" id="ProtNLM"/>
    </source>
</evidence>
<keyword evidence="2" id="KW-0547">Nucleotide-binding</keyword>
<evidence type="ECO:0000259" key="8">
    <source>
        <dbReference type="PROSITE" id="PS50045"/>
    </source>
</evidence>
<feature type="modified residue" description="4-aspartylphosphate" evidence="7">
    <location>
        <position position="65"/>
    </location>
</feature>
<dbReference type="Gene3D" id="1.10.8.60">
    <property type="match status" value="1"/>
</dbReference>
<dbReference type="SUPFAM" id="SSF52172">
    <property type="entry name" value="CheY-like"/>
    <property type="match status" value="1"/>
</dbReference>
<keyword evidence="1 7" id="KW-0597">Phosphoprotein</keyword>
<dbReference type="SMART" id="SM00382">
    <property type="entry name" value="AAA"/>
    <property type="match status" value="1"/>
</dbReference>
<dbReference type="AlphaFoldDB" id="A0A1T1HA06"/>
<dbReference type="STRING" id="966.BTA35_0212585"/>
<comment type="caution">
    <text evidence="10">The sequence shown here is derived from an EMBL/GenBank/DDBJ whole genome shotgun (WGS) entry which is preliminary data.</text>
</comment>
<dbReference type="InterPro" id="IPR001789">
    <property type="entry name" value="Sig_transdc_resp-reg_receiver"/>
</dbReference>
<dbReference type="CDD" id="cd00009">
    <property type="entry name" value="AAA"/>
    <property type="match status" value="1"/>
</dbReference>
<dbReference type="InterPro" id="IPR025944">
    <property type="entry name" value="Sigma_54_int_dom_CS"/>
</dbReference>
<dbReference type="GO" id="GO:0005524">
    <property type="term" value="F:ATP binding"/>
    <property type="evidence" value="ECO:0007669"/>
    <property type="project" value="UniProtKB-KW"/>
</dbReference>
<dbReference type="PROSITE" id="PS50045">
    <property type="entry name" value="SIGMA54_INTERACT_4"/>
    <property type="match status" value="1"/>
</dbReference>
<dbReference type="FunFam" id="3.40.50.2300:FF:000018">
    <property type="entry name" value="DNA-binding transcriptional regulator NtrC"/>
    <property type="match status" value="1"/>
</dbReference>
<dbReference type="Pfam" id="PF00158">
    <property type="entry name" value="Sigma54_activat"/>
    <property type="match status" value="1"/>
</dbReference>
<evidence type="ECO:0000256" key="2">
    <source>
        <dbReference type="ARBA" id="ARBA00022741"/>
    </source>
</evidence>
<accession>A0A1T1HA06</accession>
<evidence type="ECO:0000256" key="6">
    <source>
        <dbReference type="ARBA" id="ARBA00023163"/>
    </source>
</evidence>
<keyword evidence="5" id="KW-0805">Transcription regulation</keyword>
<proteinExistence type="predicted"/>
<dbReference type="InterPro" id="IPR027417">
    <property type="entry name" value="P-loop_NTPase"/>
</dbReference>
<organism evidence="10 11">
    <name type="scientific">Oceanospirillum linum</name>
    <dbReference type="NCBI Taxonomy" id="966"/>
    <lineage>
        <taxon>Bacteria</taxon>
        <taxon>Pseudomonadati</taxon>
        <taxon>Pseudomonadota</taxon>
        <taxon>Gammaproteobacteria</taxon>
        <taxon>Oceanospirillales</taxon>
        <taxon>Oceanospirillaceae</taxon>
        <taxon>Oceanospirillum</taxon>
    </lineage>
</organism>
<dbReference type="RefSeq" id="WP_078320156.1">
    <property type="nucleotide sequence ID" value="NZ_FXTS01000006.1"/>
</dbReference>
<keyword evidence="3" id="KW-0067">ATP-binding</keyword>
<dbReference type="PANTHER" id="PTHR32071:SF57">
    <property type="entry name" value="C4-DICARBOXYLATE TRANSPORT TRANSCRIPTIONAL REGULATORY PROTEIN DCTD"/>
    <property type="match status" value="1"/>
</dbReference>
<reference evidence="10" key="1">
    <citation type="submission" date="2017-02" db="EMBL/GenBank/DDBJ databases">
        <title>Draft Genome Sequence of the Salt Water Bacterium Oceanospirillum linum ATCC 11336.</title>
        <authorList>
            <person name="Trachtenberg A.M."/>
            <person name="Carney J.G."/>
            <person name="Linnane J.D."/>
            <person name="Rheaume B.A."/>
            <person name="Pitts N.L."/>
            <person name="Mykles D.L."/>
            <person name="Maclea K.S."/>
        </authorList>
    </citation>
    <scope>NUCLEOTIDE SEQUENCE [LARGE SCALE GENOMIC DNA]</scope>
    <source>
        <strain evidence="10">ATCC 11336</strain>
    </source>
</reference>
<evidence type="ECO:0000256" key="7">
    <source>
        <dbReference type="PROSITE-ProRule" id="PRU00169"/>
    </source>
</evidence>
<feature type="domain" description="Response regulatory" evidence="9">
    <location>
        <begin position="16"/>
        <end position="130"/>
    </location>
</feature>
<sequence>MFDTRSQPNNFKSELTVLFVDDEENMRLSAEQCLQLEEFQVVTCSDAKQALAHLEPGYPGILVTDIRMPGMTGIDLMEQALALDPEMPVILLTGHGDIDMAVSAMHKGAYDFQQKPFDPDHFIRIVSHALRQRALVLDNRRLRRSIESPDLLDSLLVGKNPQMQALRDTVLDLADLPVNVLIHGETGSGKEQVATCLHQLSHRKAAPYVALNCAAMPEHLFESEVFGFEKGAFTGADRQRIGKLEYAKGGTVFLDEIETMPLNLQVKLLRVLQEMKVERLGSNQLVDLDFRLIAATKTDLQAASEQGEFREDLYFRLNVAEIHIPPLRARREDIPLLFTHFIYQLAQDYDREPFEPNLQDLQELMQHRWPGNVRELKNIAQRFVFGRQGQKLAVSELMKTPAAKSGVSLQCQMRSFERTLLENALRRHKGQVQPLLEELDLPRRTFNELMKKHGLERKDFSI</sequence>
<dbReference type="SUPFAM" id="SSF46689">
    <property type="entry name" value="Homeodomain-like"/>
    <property type="match status" value="1"/>
</dbReference>
<dbReference type="InterPro" id="IPR025662">
    <property type="entry name" value="Sigma_54_int_dom_ATP-bd_1"/>
</dbReference>
<dbReference type="PROSITE" id="PS00688">
    <property type="entry name" value="SIGMA54_INTERACT_3"/>
    <property type="match status" value="1"/>
</dbReference>
<dbReference type="InterPro" id="IPR003593">
    <property type="entry name" value="AAA+_ATPase"/>
</dbReference>